<evidence type="ECO:0000256" key="2">
    <source>
        <dbReference type="ARBA" id="ARBA00008573"/>
    </source>
</evidence>
<feature type="transmembrane region" description="Helical" evidence="6">
    <location>
        <begin position="115"/>
        <end position="140"/>
    </location>
</feature>
<dbReference type="PANTHER" id="PTHR12300:SF161">
    <property type="entry name" value="RECEPTOR EXPRESSION-ENHANCING PROTEIN"/>
    <property type="match status" value="1"/>
</dbReference>
<dbReference type="PANTHER" id="PTHR12300">
    <property type="entry name" value="HVA22-LIKE PROTEINS"/>
    <property type="match status" value="1"/>
</dbReference>
<comment type="caution">
    <text evidence="7">The sequence shown here is derived from an EMBL/GenBank/DDBJ whole genome shotgun (WGS) entry which is preliminary data.</text>
</comment>
<keyword evidence="8" id="KW-1185">Reference proteome</keyword>
<keyword evidence="4 6" id="KW-1133">Transmembrane helix</keyword>
<evidence type="ECO:0000313" key="7">
    <source>
        <dbReference type="EMBL" id="KAG8222940.1"/>
    </source>
</evidence>
<keyword evidence="3 6" id="KW-0812">Transmembrane</keyword>
<dbReference type="AlphaFoldDB" id="A0A8K0JUK1"/>
<reference evidence="7" key="2">
    <citation type="submission" date="2017-10" db="EMBL/GenBank/DDBJ databases">
        <title>Ladona fulva Genome sequencing and assembly.</title>
        <authorList>
            <person name="Murali S."/>
            <person name="Richards S."/>
            <person name="Bandaranaike D."/>
            <person name="Bellair M."/>
            <person name="Blankenburg K."/>
            <person name="Chao H."/>
            <person name="Dinh H."/>
            <person name="Doddapaneni H."/>
            <person name="Dugan-Rocha S."/>
            <person name="Elkadiri S."/>
            <person name="Gnanaolivu R."/>
            <person name="Hernandez B."/>
            <person name="Skinner E."/>
            <person name="Javaid M."/>
            <person name="Lee S."/>
            <person name="Li M."/>
            <person name="Ming W."/>
            <person name="Munidasa M."/>
            <person name="Muniz J."/>
            <person name="Nguyen L."/>
            <person name="Hughes D."/>
            <person name="Osuji N."/>
            <person name="Pu L.-L."/>
            <person name="Puazo M."/>
            <person name="Qu C."/>
            <person name="Quiroz J."/>
            <person name="Raj R."/>
            <person name="Weissenberger G."/>
            <person name="Xin Y."/>
            <person name="Zou X."/>
            <person name="Han Y."/>
            <person name="Worley K."/>
            <person name="Muzny D."/>
            <person name="Gibbs R."/>
        </authorList>
    </citation>
    <scope>NUCLEOTIDE SEQUENCE</scope>
    <source>
        <strain evidence="7">Sampled in the wild</strain>
    </source>
</reference>
<evidence type="ECO:0000256" key="5">
    <source>
        <dbReference type="ARBA" id="ARBA00023136"/>
    </source>
</evidence>
<evidence type="ECO:0000256" key="6">
    <source>
        <dbReference type="RuleBase" id="RU362006"/>
    </source>
</evidence>
<keyword evidence="5 6" id="KW-0472">Membrane</keyword>
<evidence type="ECO:0000256" key="3">
    <source>
        <dbReference type="ARBA" id="ARBA00022692"/>
    </source>
</evidence>
<dbReference type="InterPro" id="IPR004345">
    <property type="entry name" value="TB2_DP1_HVA22"/>
</dbReference>
<comment type="similarity">
    <text evidence="2 6">Belongs to the DP1 family.</text>
</comment>
<dbReference type="Pfam" id="PF03134">
    <property type="entry name" value="TB2_DP1_HVA22"/>
    <property type="match status" value="1"/>
</dbReference>
<dbReference type="EMBL" id="KZ308147">
    <property type="protein sequence ID" value="KAG8222940.1"/>
    <property type="molecule type" value="Genomic_DNA"/>
</dbReference>
<feature type="transmembrane region" description="Helical" evidence="6">
    <location>
        <begin position="90"/>
        <end position="109"/>
    </location>
</feature>
<dbReference type="Proteomes" id="UP000792457">
    <property type="component" value="Unassembled WGS sequence"/>
</dbReference>
<evidence type="ECO:0000313" key="8">
    <source>
        <dbReference type="Proteomes" id="UP000792457"/>
    </source>
</evidence>
<evidence type="ECO:0000256" key="4">
    <source>
        <dbReference type="ARBA" id="ARBA00022989"/>
    </source>
</evidence>
<protein>
    <recommendedName>
        <fullName evidence="6">Receptor expression-enhancing protein</fullName>
    </recommendedName>
</protein>
<gene>
    <name evidence="7" type="ORF">J437_LFUL000235</name>
</gene>
<comment type="subcellular location">
    <subcellularLocation>
        <location evidence="1 6">Membrane</location>
        <topology evidence="1 6">Multi-pass membrane protein</topology>
    </subcellularLocation>
</comment>
<organism evidence="7 8">
    <name type="scientific">Ladona fulva</name>
    <name type="common">Scarce chaser dragonfly</name>
    <name type="synonym">Libellula fulva</name>
    <dbReference type="NCBI Taxonomy" id="123851"/>
    <lineage>
        <taxon>Eukaryota</taxon>
        <taxon>Metazoa</taxon>
        <taxon>Ecdysozoa</taxon>
        <taxon>Arthropoda</taxon>
        <taxon>Hexapoda</taxon>
        <taxon>Insecta</taxon>
        <taxon>Pterygota</taxon>
        <taxon>Palaeoptera</taxon>
        <taxon>Odonata</taxon>
        <taxon>Epiprocta</taxon>
        <taxon>Anisoptera</taxon>
        <taxon>Libelluloidea</taxon>
        <taxon>Libellulidae</taxon>
        <taxon>Ladona</taxon>
    </lineage>
</organism>
<name>A0A8K0JUK1_LADFU</name>
<accession>A0A8K0JUK1</accession>
<feature type="transmembrane region" description="Helical" evidence="6">
    <location>
        <begin position="38"/>
        <end position="69"/>
    </location>
</feature>
<evidence type="ECO:0000256" key="1">
    <source>
        <dbReference type="ARBA" id="ARBA00004141"/>
    </source>
</evidence>
<sequence>MAASVQAYRDDIEKALREDKFWTRPLALIEAKTGVKRIYTFFGVIVFVSLYLVFGYGAQLICNGIGFLYPAYCSMKAVESPNKEDDTRWLIYWVVFAFFTLCEFFSNILMGWFPFYWLIKCMFLVWCFAPIQSNGSLFIYSKIIRPRFLKHEHTVDDILDQATDLAGKAAKAAAKHSIDNAFNKSE</sequence>
<reference evidence="7" key="1">
    <citation type="submission" date="2013-04" db="EMBL/GenBank/DDBJ databases">
        <authorList>
            <person name="Qu J."/>
            <person name="Murali S.C."/>
            <person name="Bandaranaike D."/>
            <person name="Bellair M."/>
            <person name="Blankenburg K."/>
            <person name="Chao H."/>
            <person name="Dinh H."/>
            <person name="Doddapaneni H."/>
            <person name="Downs B."/>
            <person name="Dugan-Rocha S."/>
            <person name="Elkadiri S."/>
            <person name="Gnanaolivu R.D."/>
            <person name="Hernandez B."/>
            <person name="Javaid M."/>
            <person name="Jayaseelan J.C."/>
            <person name="Lee S."/>
            <person name="Li M."/>
            <person name="Ming W."/>
            <person name="Munidasa M."/>
            <person name="Muniz J."/>
            <person name="Nguyen L."/>
            <person name="Ongeri F."/>
            <person name="Osuji N."/>
            <person name="Pu L.-L."/>
            <person name="Puazo M."/>
            <person name="Qu C."/>
            <person name="Quiroz J."/>
            <person name="Raj R."/>
            <person name="Weissenberger G."/>
            <person name="Xin Y."/>
            <person name="Zou X."/>
            <person name="Han Y."/>
            <person name="Richards S."/>
            <person name="Worley K."/>
            <person name="Muzny D."/>
            <person name="Gibbs R."/>
        </authorList>
    </citation>
    <scope>NUCLEOTIDE SEQUENCE</scope>
    <source>
        <strain evidence="7">Sampled in the wild</strain>
    </source>
</reference>
<dbReference type="OrthoDB" id="10009287at2759"/>
<dbReference type="GO" id="GO:0016020">
    <property type="term" value="C:membrane"/>
    <property type="evidence" value="ECO:0007669"/>
    <property type="project" value="UniProtKB-SubCell"/>
</dbReference>
<proteinExistence type="inferred from homology"/>